<keyword evidence="2 10" id="KW-0808">Transferase</keyword>
<dbReference type="PROSITE" id="PS00583">
    <property type="entry name" value="PFKB_KINASES_1"/>
    <property type="match status" value="1"/>
</dbReference>
<dbReference type="OrthoDB" id="9775849at2"/>
<evidence type="ECO:0000256" key="5">
    <source>
        <dbReference type="ARBA" id="ARBA00022777"/>
    </source>
</evidence>
<feature type="active site" description="Proton acceptor" evidence="10">
    <location>
        <position position="253"/>
    </location>
</feature>
<dbReference type="Proteomes" id="UP000290567">
    <property type="component" value="Unassembled WGS sequence"/>
</dbReference>
<dbReference type="CDD" id="cd01174">
    <property type="entry name" value="ribokinase"/>
    <property type="match status" value="1"/>
</dbReference>
<dbReference type="Pfam" id="PF00294">
    <property type="entry name" value="PfkB"/>
    <property type="match status" value="1"/>
</dbReference>
<dbReference type="HAMAP" id="MF_01987">
    <property type="entry name" value="Ribokinase"/>
    <property type="match status" value="1"/>
</dbReference>
<feature type="domain" description="Carbohydrate kinase PfkB" evidence="12">
    <location>
        <begin position="1"/>
        <end position="295"/>
    </location>
</feature>
<comment type="subunit">
    <text evidence="10">Homodimer.</text>
</comment>
<gene>
    <name evidence="13" type="primary">rbsK_1</name>
    <name evidence="10" type="synonym">deoK</name>
    <name evidence="13" type="ORF">NRIC_33760</name>
</gene>
<dbReference type="InterPro" id="IPR011611">
    <property type="entry name" value="PfkB_dom"/>
</dbReference>
<evidence type="ECO:0000256" key="9">
    <source>
        <dbReference type="ARBA" id="ARBA00023277"/>
    </source>
</evidence>
<comment type="subcellular location">
    <subcellularLocation>
        <location evidence="10">Cytoplasm</location>
    </subcellularLocation>
</comment>
<dbReference type="InterPro" id="IPR002139">
    <property type="entry name" value="Ribo/fructo_kinase"/>
</dbReference>
<keyword evidence="14" id="KW-1185">Reference proteome</keyword>
<dbReference type="GO" id="GO:0005524">
    <property type="term" value="F:ATP binding"/>
    <property type="evidence" value="ECO:0007669"/>
    <property type="project" value="UniProtKB-UniRule"/>
</dbReference>
<feature type="binding site" evidence="10">
    <location>
        <position position="140"/>
    </location>
    <ligand>
        <name>substrate</name>
    </ligand>
</feature>
<keyword evidence="9 10" id="KW-0119">Carbohydrate metabolism</keyword>
<protein>
    <recommendedName>
        <fullName evidence="10">Deoxyribokinase</fullName>
        <shortName evidence="10">dRK</shortName>
        <ecNumber evidence="10">2.7.1.229</ecNumber>
    </recommendedName>
    <alternativeName>
        <fullName evidence="10">ATP:2-deoxy-D-ribose 5-phosphotransferase</fullName>
    </alternativeName>
</protein>
<dbReference type="PANTHER" id="PTHR10584:SF166">
    <property type="entry name" value="RIBOKINASE"/>
    <property type="match status" value="1"/>
</dbReference>
<keyword evidence="11" id="KW-0423">Lactose metabolism</keyword>
<feature type="binding site" evidence="10">
    <location>
        <position position="283"/>
    </location>
    <ligand>
        <name>K(+)</name>
        <dbReference type="ChEBI" id="CHEBI:29103"/>
    </ligand>
</feature>
<keyword evidence="6 10" id="KW-0067">ATP-binding</keyword>
<dbReference type="Gene3D" id="3.40.1190.20">
    <property type="match status" value="1"/>
</dbReference>
<evidence type="ECO:0000256" key="1">
    <source>
        <dbReference type="ARBA" id="ARBA00005380"/>
    </source>
</evidence>
<evidence type="ECO:0000256" key="4">
    <source>
        <dbReference type="ARBA" id="ARBA00022741"/>
    </source>
</evidence>
<keyword evidence="7 10" id="KW-0460">Magnesium</keyword>
<reference evidence="14" key="1">
    <citation type="submission" date="2019-02" db="EMBL/GenBank/DDBJ databases">
        <title>Draft genome sequence of Enterococcus sp. Gos25-1.</title>
        <authorList>
            <person name="Tanaka N."/>
            <person name="Shiwa Y."/>
            <person name="Fujita N."/>
        </authorList>
    </citation>
    <scope>NUCLEOTIDE SEQUENCE [LARGE SCALE GENOMIC DNA]</scope>
    <source>
        <strain evidence="14">Gos25-1</strain>
    </source>
</reference>
<accession>A0A4P5PBD0</accession>
<proteinExistence type="inferred from homology"/>
<comment type="similarity">
    <text evidence="11">Belongs to the carbohydrate kinase PfkB family. LacC subfamily.</text>
</comment>
<feature type="binding site" evidence="10">
    <location>
        <position position="253"/>
    </location>
    <ligand>
        <name>substrate</name>
    </ligand>
</feature>
<evidence type="ECO:0000259" key="12">
    <source>
        <dbReference type="Pfam" id="PF00294"/>
    </source>
</evidence>
<comment type="function">
    <text evidence="10">Catalyzes the ATP-dependent phosphorylation of 2-deoxy-D-ribose to 2-deoxy-D-ribose 5-phosphate (dRib-5P), allowing the use of deoxyribose as the sole carbon source.</text>
</comment>
<evidence type="ECO:0000256" key="7">
    <source>
        <dbReference type="ARBA" id="ARBA00022842"/>
    </source>
</evidence>
<dbReference type="InterPro" id="IPR002173">
    <property type="entry name" value="Carboh/pur_kinase_PfkB_CS"/>
</dbReference>
<keyword evidence="5 10" id="KW-0418">Kinase</keyword>
<dbReference type="SUPFAM" id="SSF53613">
    <property type="entry name" value="Ribokinase-like"/>
    <property type="match status" value="1"/>
</dbReference>
<evidence type="ECO:0000313" key="13">
    <source>
        <dbReference type="EMBL" id="GCF95485.1"/>
    </source>
</evidence>
<comment type="similarity">
    <text evidence="1">Belongs to the carbohydrate kinase pfkB family.</text>
</comment>
<comment type="pathway">
    <text evidence="11">Carbohydrate metabolism; D-tagatose 6-phosphate degradation; D-glyceraldehyde 3-phosphate and glycerone phosphate from D-tagatose 6-phosphate: step 1/2.</text>
</comment>
<evidence type="ECO:0000256" key="10">
    <source>
        <dbReference type="HAMAP-Rule" id="MF_01987"/>
    </source>
</evidence>
<dbReference type="InterPro" id="IPR011877">
    <property type="entry name" value="Ribokinase"/>
</dbReference>
<dbReference type="EC" id="2.7.1.229" evidence="10"/>
<feature type="binding site" evidence="10">
    <location>
        <begin position="11"/>
        <end position="13"/>
    </location>
    <ligand>
        <name>substrate</name>
    </ligand>
</feature>
<dbReference type="EMBL" id="BJCC01000032">
    <property type="protein sequence ID" value="GCF95485.1"/>
    <property type="molecule type" value="Genomic_DNA"/>
</dbReference>
<dbReference type="RefSeq" id="WP_146623871.1">
    <property type="nucleotide sequence ID" value="NZ_BJCC01000032.1"/>
</dbReference>
<feature type="binding site" evidence="10">
    <location>
        <begin position="252"/>
        <end position="253"/>
    </location>
    <ligand>
        <name>ATP</name>
        <dbReference type="ChEBI" id="CHEBI:30616"/>
    </ligand>
</feature>
<organism evidence="13 14">
    <name type="scientific">Enterococcus florum</name>
    <dbReference type="NCBI Taxonomy" id="2480627"/>
    <lineage>
        <taxon>Bacteria</taxon>
        <taxon>Bacillati</taxon>
        <taxon>Bacillota</taxon>
        <taxon>Bacilli</taxon>
        <taxon>Lactobacillales</taxon>
        <taxon>Enterococcaceae</taxon>
        <taxon>Enterococcus</taxon>
    </lineage>
</organism>
<evidence type="ECO:0000256" key="11">
    <source>
        <dbReference type="PIRNR" id="PIRNR000535"/>
    </source>
</evidence>
<feature type="binding site" evidence="10">
    <location>
        <begin position="220"/>
        <end position="225"/>
    </location>
    <ligand>
        <name>ATP</name>
        <dbReference type="ChEBI" id="CHEBI:30616"/>
    </ligand>
</feature>
<feature type="binding site" evidence="10">
    <location>
        <position position="286"/>
    </location>
    <ligand>
        <name>K(+)</name>
        <dbReference type="ChEBI" id="CHEBI:29103"/>
    </ligand>
</feature>
<dbReference type="GO" id="GO:0004747">
    <property type="term" value="F:ribokinase activity"/>
    <property type="evidence" value="ECO:0007669"/>
    <property type="project" value="UniProtKB-UniRule"/>
</dbReference>
<keyword evidence="10" id="KW-0963">Cytoplasm</keyword>
<keyword evidence="8 10" id="KW-0630">Potassium</keyword>
<comment type="catalytic activity">
    <reaction evidence="11">
        <text>D-tagatofuranose 6-phosphate + ATP = D-tagatofuranose 1,6-bisphosphate + ADP + H(+)</text>
        <dbReference type="Rhea" id="RHEA:12420"/>
        <dbReference type="ChEBI" id="CHEBI:15378"/>
        <dbReference type="ChEBI" id="CHEBI:30616"/>
        <dbReference type="ChEBI" id="CHEBI:58694"/>
        <dbReference type="ChEBI" id="CHEBI:58695"/>
        <dbReference type="ChEBI" id="CHEBI:456216"/>
        <dbReference type="EC" id="2.7.1.144"/>
    </reaction>
</comment>
<evidence type="ECO:0000256" key="2">
    <source>
        <dbReference type="ARBA" id="ARBA00022679"/>
    </source>
</evidence>
<dbReference type="PANTHER" id="PTHR10584">
    <property type="entry name" value="SUGAR KINASE"/>
    <property type="match status" value="1"/>
</dbReference>
<dbReference type="GO" id="GO:0019303">
    <property type="term" value="P:D-ribose catabolic process"/>
    <property type="evidence" value="ECO:0007669"/>
    <property type="project" value="UniProtKB-UniPathway"/>
</dbReference>
<dbReference type="AlphaFoldDB" id="A0A4P5PBD0"/>
<dbReference type="GO" id="GO:0046872">
    <property type="term" value="F:metal ion binding"/>
    <property type="evidence" value="ECO:0007669"/>
    <property type="project" value="UniProtKB-KW"/>
</dbReference>
<feature type="site" description="Important for substrate specificity" evidence="10">
    <location>
        <position position="11"/>
    </location>
</feature>
<keyword evidence="4 10" id="KW-0547">Nucleotide-binding</keyword>
<dbReference type="UniPathway" id="UPA00916">
    <property type="reaction ID" value="UER00889"/>
</dbReference>
<evidence type="ECO:0000313" key="14">
    <source>
        <dbReference type="Proteomes" id="UP000290567"/>
    </source>
</evidence>
<dbReference type="GO" id="GO:0009024">
    <property type="term" value="F:tagatose-6-phosphate kinase activity"/>
    <property type="evidence" value="ECO:0007669"/>
    <property type="project" value="UniProtKB-EC"/>
</dbReference>
<comment type="similarity">
    <text evidence="10">Belongs to the carbohydrate kinase PfkB family. Deoxyribokinase subfamily.</text>
</comment>
<feature type="binding site" evidence="10">
    <location>
        <position position="247"/>
    </location>
    <ligand>
        <name>K(+)</name>
        <dbReference type="ChEBI" id="CHEBI:29103"/>
    </ligand>
</feature>
<sequence length="311" mass="33273">MSKIVVLGSFMMDLVTKVDRLPKNGETLVGLSFIQNSGGKGANQAAAIAKLGKPVIFAGMVGNDDFGLEARRVLDSIGVSTNNLKITKSSPTGIGNVMVDQNGMNRIVIIPGANLVYSSIEFESIKELVRSSKLLVLQLEMDFELTKGAIDFAHKNGVKILLNPAPARKLPKELLRKIDYLTPNETELGILTNQAIQTAEEAIKAAQSLVKEGVKNVIVTLGEKGAVWIDDSGDVTKMKAFSVDAVDTVAAGDSFNGALACGIIDDLDKEEILRTANQVGALTVTKTGAIQSLPTIEELEEFQHAINRIEV</sequence>
<evidence type="ECO:0000256" key="6">
    <source>
        <dbReference type="ARBA" id="ARBA00022840"/>
    </source>
</evidence>
<dbReference type="PROSITE" id="PS00584">
    <property type="entry name" value="PFKB_KINASES_2"/>
    <property type="match status" value="1"/>
</dbReference>
<evidence type="ECO:0000256" key="3">
    <source>
        <dbReference type="ARBA" id="ARBA00022723"/>
    </source>
</evidence>
<dbReference type="GO" id="GO:0005829">
    <property type="term" value="C:cytosol"/>
    <property type="evidence" value="ECO:0007669"/>
    <property type="project" value="TreeGrafter"/>
</dbReference>
<dbReference type="PRINTS" id="PR00990">
    <property type="entry name" value="RIBOKINASE"/>
</dbReference>
<evidence type="ECO:0000256" key="8">
    <source>
        <dbReference type="ARBA" id="ARBA00022958"/>
    </source>
</evidence>
<dbReference type="GO" id="GO:0005988">
    <property type="term" value="P:lactose metabolic process"/>
    <property type="evidence" value="ECO:0007669"/>
    <property type="project" value="UniProtKB-KW"/>
</dbReference>
<keyword evidence="3 10" id="KW-0479">Metal-binding</keyword>
<dbReference type="InterPro" id="IPR029056">
    <property type="entry name" value="Ribokinase-like"/>
</dbReference>
<dbReference type="UniPathway" id="UPA00704">
    <property type="reaction ID" value="UER00715"/>
</dbReference>
<feature type="binding site" evidence="10">
    <location>
        <position position="292"/>
    </location>
    <ligand>
        <name>K(+)</name>
        <dbReference type="ChEBI" id="CHEBI:29103"/>
    </ligand>
</feature>
<dbReference type="NCBIfam" id="TIGR02152">
    <property type="entry name" value="D_ribokin_bact"/>
    <property type="match status" value="1"/>
</dbReference>
<dbReference type="PIRSF" id="PIRSF000535">
    <property type="entry name" value="1PFK/6PFK/LacC"/>
    <property type="match status" value="1"/>
</dbReference>
<dbReference type="InterPro" id="IPR017583">
    <property type="entry name" value="Tagatose/fructose_Pkinase"/>
</dbReference>
<name>A0A4P5PBD0_9ENTE</name>
<comment type="catalytic activity">
    <reaction evidence="10">
        <text>2-deoxy-D-ribose + ATP = 2-deoxy-D-ribose 5-phosphate + ADP + H(+)</text>
        <dbReference type="Rhea" id="RHEA:30871"/>
        <dbReference type="ChEBI" id="CHEBI:15378"/>
        <dbReference type="ChEBI" id="CHEBI:30616"/>
        <dbReference type="ChEBI" id="CHEBI:62877"/>
        <dbReference type="ChEBI" id="CHEBI:90761"/>
        <dbReference type="ChEBI" id="CHEBI:456216"/>
        <dbReference type="EC" id="2.7.1.229"/>
    </reaction>
</comment>
<comment type="caution">
    <text evidence="13">The sequence shown here is derived from an EMBL/GenBank/DDBJ whole genome shotgun (WGS) entry which is preliminary data.</text>
</comment>
<feature type="binding site" evidence="10">
    <location>
        <position position="249"/>
    </location>
    <ligand>
        <name>K(+)</name>
        <dbReference type="ChEBI" id="CHEBI:29103"/>
    </ligand>
</feature>
<feature type="binding site" evidence="10">
    <location>
        <position position="277"/>
    </location>
    <ligand>
        <name>ATP</name>
        <dbReference type="ChEBI" id="CHEBI:30616"/>
    </ligand>
</feature>
<feature type="binding site" evidence="10">
    <location>
        <position position="184"/>
    </location>
    <ligand>
        <name>ATP</name>
        <dbReference type="ChEBI" id="CHEBI:30616"/>
    </ligand>
</feature>
<dbReference type="GO" id="GO:2001059">
    <property type="term" value="P:D-tagatose 6-phosphate catabolic process"/>
    <property type="evidence" value="ECO:0007669"/>
    <property type="project" value="UniProtKB-UniPathway"/>
</dbReference>
<comment type="cofactor">
    <cofactor evidence="10">
        <name>Mg(2+)</name>
        <dbReference type="ChEBI" id="CHEBI:18420"/>
    </cofactor>
</comment>
<feature type="binding site" evidence="10">
    <location>
        <begin position="39"/>
        <end position="43"/>
    </location>
    <ligand>
        <name>substrate</name>
    </ligand>
</feature>
<feature type="binding site" evidence="10">
    <location>
        <position position="288"/>
    </location>
    <ligand>
        <name>K(+)</name>
        <dbReference type="ChEBI" id="CHEBI:29103"/>
    </ligand>
</feature>